<dbReference type="AlphaFoldDB" id="A0A7I8V5B8"/>
<evidence type="ECO:0000256" key="7">
    <source>
        <dbReference type="ARBA" id="ARBA00022968"/>
    </source>
</evidence>
<sequence length="332" mass="38448">MVIVARVERFFTRKLTMKALFILYIASTFLGLFWIGFNFNNNVPQNSSKEDIAFLTKRLIELEKSEEHLKSLIKSKETNNEDLPIIFVVTPTHSRLEQKAELTRLCQCFMHVPKLHWIVVEDRESRSRLVENFLSKCKVVSSHLFVKTPDESVLKANESRWKKPRGVQQRNVALSYLRFEHSRSKGVVFFADDDNVYDLELFNEMRHTQKASVWPVGLVGKLKYETPVLDSQGKVIFWRTAWKGTRKFALDMAGFAVNLKLITDSPKVQFRSGRSIGMLETNFLSDLNLELSDLEPKANGCTQVLVWHTRTEKPVIKNEGKMLKIPVDQREV</sequence>
<comment type="catalytic activity">
    <reaction evidence="12 16">
        <text>3-O-(beta-D-galactosyl-(1-&gt;3)-beta-D-galactosyl-(1-&gt;4)-beta-D-xylosyl)-L-seryl-[protein] + UDP-alpha-D-glucuronate = 3-O-(beta-D-GlcA-(1-&gt;3)-beta-D-Gal-(1-&gt;3)-beta-D-Gal-(1-&gt;4)-beta-D-Xyl)-L-seryl-[protein] + UDP + H(+)</text>
        <dbReference type="Rhea" id="RHEA:24168"/>
        <dbReference type="Rhea" id="RHEA-COMP:12571"/>
        <dbReference type="Rhea" id="RHEA-COMP:12573"/>
        <dbReference type="ChEBI" id="CHEBI:15378"/>
        <dbReference type="ChEBI" id="CHEBI:58052"/>
        <dbReference type="ChEBI" id="CHEBI:58223"/>
        <dbReference type="ChEBI" id="CHEBI:132090"/>
        <dbReference type="ChEBI" id="CHEBI:132093"/>
        <dbReference type="EC" id="2.4.1.135"/>
    </reaction>
</comment>
<comment type="caution">
    <text evidence="17">The sequence shown here is derived from an EMBL/GenBank/DDBJ whole genome shotgun (WGS) entry which is preliminary data.</text>
</comment>
<evidence type="ECO:0000256" key="6">
    <source>
        <dbReference type="ARBA" id="ARBA00022723"/>
    </source>
</evidence>
<dbReference type="GO" id="GO:0015018">
    <property type="term" value="F:galactosylgalactosylxylosylprotein 3-beta-glucuronosyltransferase activity"/>
    <property type="evidence" value="ECO:0007669"/>
    <property type="project" value="UniProtKB-UniRule"/>
</dbReference>
<protein>
    <recommendedName>
        <fullName evidence="3 16">Galactosylgalactosylxylosylprotein 3-beta-glucuronosyltransferase</fullName>
        <ecNumber evidence="3 16">2.4.1.135</ecNumber>
    </recommendedName>
</protein>
<comment type="subcellular location">
    <subcellularLocation>
        <location evidence="16">Golgi apparatus membrane</location>
        <topology evidence="16">Single-pass type II membrane protein</topology>
    </subcellularLocation>
    <subcellularLocation>
        <location evidence="1">Membrane</location>
        <topology evidence="1">Single-pass type II membrane protein</topology>
    </subcellularLocation>
</comment>
<feature type="site" description="Interaction with galactose moiety of substrate glycoprotein" evidence="15">
    <location>
        <position position="318"/>
    </location>
</feature>
<evidence type="ECO:0000256" key="11">
    <source>
        <dbReference type="ARBA" id="ARBA00023211"/>
    </source>
</evidence>
<evidence type="ECO:0000313" key="18">
    <source>
        <dbReference type="Proteomes" id="UP000549394"/>
    </source>
</evidence>
<evidence type="ECO:0000256" key="14">
    <source>
        <dbReference type="PIRSR" id="PIRSR605027-3"/>
    </source>
</evidence>
<organism evidence="17 18">
    <name type="scientific">Dimorphilus gyrociliatus</name>
    <dbReference type="NCBI Taxonomy" id="2664684"/>
    <lineage>
        <taxon>Eukaryota</taxon>
        <taxon>Metazoa</taxon>
        <taxon>Spiralia</taxon>
        <taxon>Lophotrochozoa</taxon>
        <taxon>Annelida</taxon>
        <taxon>Polychaeta</taxon>
        <taxon>Polychaeta incertae sedis</taxon>
        <taxon>Dinophilidae</taxon>
        <taxon>Dimorphilus</taxon>
    </lineage>
</organism>
<keyword evidence="4 16" id="KW-0808">Transferase</keyword>
<feature type="transmembrane region" description="Helical" evidence="16">
    <location>
        <begin position="21"/>
        <end position="39"/>
    </location>
</feature>
<evidence type="ECO:0000256" key="4">
    <source>
        <dbReference type="ARBA" id="ARBA00022679"/>
    </source>
</evidence>
<evidence type="ECO:0000256" key="10">
    <source>
        <dbReference type="ARBA" id="ARBA00023180"/>
    </source>
</evidence>
<dbReference type="SUPFAM" id="SSF53448">
    <property type="entry name" value="Nucleotide-diphospho-sugar transferases"/>
    <property type="match status" value="1"/>
</dbReference>
<evidence type="ECO:0000256" key="1">
    <source>
        <dbReference type="ARBA" id="ARBA00004606"/>
    </source>
</evidence>
<feature type="binding site" evidence="14">
    <location>
        <position position="194"/>
    </location>
    <ligand>
        <name>Mn(2+)</name>
        <dbReference type="ChEBI" id="CHEBI:29035"/>
    </ligand>
</feature>
<dbReference type="EC" id="2.4.1.135" evidence="3 16"/>
<comment type="pathway">
    <text evidence="16">Protein modification; protein glycosylation.</text>
</comment>
<dbReference type="InterPro" id="IPR029044">
    <property type="entry name" value="Nucleotide-diphossugar_trans"/>
</dbReference>
<dbReference type="UniPathway" id="UPA00378"/>
<dbReference type="GO" id="GO:0000139">
    <property type="term" value="C:Golgi membrane"/>
    <property type="evidence" value="ECO:0007669"/>
    <property type="project" value="UniProtKB-SubCell"/>
</dbReference>
<keyword evidence="11 14" id="KW-0464">Manganese</keyword>
<evidence type="ECO:0000313" key="17">
    <source>
        <dbReference type="EMBL" id="CAD5111451.1"/>
    </source>
</evidence>
<evidence type="ECO:0000256" key="3">
    <source>
        <dbReference type="ARBA" id="ARBA00012641"/>
    </source>
</evidence>
<evidence type="ECO:0000256" key="16">
    <source>
        <dbReference type="RuleBase" id="RU363127"/>
    </source>
</evidence>
<dbReference type="GO" id="GO:0005975">
    <property type="term" value="P:carbohydrate metabolic process"/>
    <property type="evidence" value="ECO:0007669"/>
    <property type="project" value="TreeGrafter"/>
</dbReference>
<accession>A0A7I8V5B8</accession>
<evidence type="ECO:0000256" key="8">
    <source>
        <dbReference type="ARBA" id="ARBA00022989"/>
    </source>
</evidence>
<proteinExistence type="inferred from homology"/>
<feature type="active site" description="Proton donor/acceptor" evidence="13">
    <location>
        <position position="280"/>
    </location>
</feature>
<feature type="site" description="Interaction with galactose moiety of substrate glycoprotein" evidence="15">
    <location>
        <position position="225"/>
    </location>
</feature>
<keyword evidence="7 16" id="KW-0735">Signal-anchor</keyword>
<evidence type="ECO:0000256" key="12">
    <source>
        <dbReference type="ARBA" id="ARBA00047979"/>
    </source>
</evidence>
<keyword evidence="5 16" id="KW-0812">Transmembrane</keyword>
<dbReference type="GO" id="GO:0046872">
    <property type="term" value="F:metal ion binding"/>
    <property type="evidence" value="ECO:0007669"/>
    <property type="project" value="UniProtKB-KW"/>
</dbReference>
<name>A0A7I8V5B8_9ANNE</name>
<comment type="cofactor">
    <cofactor evidence="14 16">
        <name>Mn(2+)</name>
        <dbReference type="ChEBI" id="CHEBI:29035"/>
    </cofactor>
</comment>
<keyword evidence="9 16" id="KW-0472">Membrane</keyword>
<dbReference type="CDD" id="cd00218">
    <property type="entry name" value="GlcAT-I"/>
    <property type="match status" value="1"/>
</dbReference>
<gene>
    <name evidence="17" type="ORF">DGYR_LOCUS743</name>
</gene>
<dbReference type="EMBL" id="CAJFCJ010000001">
    <property type="protein sequence ID" value="CAD5111451.1"/>
    <property type="molecule type" value="Genomic_DNA"/>
</dbReference>
<dbReference type="FunFam" id="3.90.550.10:FF:000044">
    <property type="entry name" value="Galactosylgalactosylxylosylprotein 3-beta-glucuronosyltransferase"/>
    <property type="match status" value="1"/>
</dbReference>
<keyword evidence="10" id="KW-0325">Glycoprotein</keyword>
<evidence type="ECO:0000256" key="13">
    <source>
        <dbReference type="PIRSR" id="PIRSR605027-1"/>
    </source>
</evidence>
<dbReference type="GO" id="GO:0050650">
    <property type="term" value="P:chondroitin sulfate proteoglycan biosynthetic process"/>
    <property type="evidence" value="ECO:0007669"/>
    <property type="project" value="TreeGrafter"/>
</dbReference>
<keyword evidence="6 14" id="KW-0479">Metal-binding</keyword>
<evidence type="ECO:0000256" key="9">
    <source>
        <dbReference type="ARBA" id="ARBA00023136"/>
    </source>
</evidence>
<keyword evidence="16" id="KW-0333">Golgi apparatus</keyword>
<dbReference type="InterPro" id="IPR005027">
    <property type="entry name" value="Glyco_trans_43"/>
</dbReference>
<keyword evidence="18" id="KW-1185">Reference proteome</keyword>
<dbReference type="Pfam" id="PF03360">
    <property type="entry name" value="Glyco_transf_43"/>
    <property type="match status" value="1"/>
</dbReference>
<evidence type="ECO:0000256" key="5">
    <source>
        <dbReference type="ARBA" id="ARBA00022692"/>
    </source>
</evidence>
<dbReference type="Proteomes" id="UP000549394">
    <property type="component" value="Unassembled WGS sequence"/>
</dbReference>
<comment type="similarity">
    <text evidence="2 16">Belongs to the glycosyltransferase 43 family.</text>
</comment>
<dbReference type="PANTHER" id="PTHR10896:SF65">
    <property type="entry name" value="GALACTOSYLGALACTOSYLXYLOSYLPROTEIN 3-BETA-GLUCURONOSYLTRANSFERASE 3"/>
    <property type="match status" value="1"/>
</dbReference>
<evidence type="ECO:0000256" key="2">
    <source>
        <dbReference type="ARBA" id="ARBA00007706"/>
    </source>
</evidence>
<reference evidence="17 18" key="1">
    <citation type="submission" date="2020-08" db="EMBL/GenBank/DDBJ databases">
        <authorList>
            <person name="Hejnol A."/>
        </authorList>
    </citation>
    <scope>NUCLEOTIDE SEQUENCE [LARGE SCALE GENOMIC DNA]</scope>
</reference>
<dbReference type="PANTHER" id="PTHR10896">
    <property type="entry name" value="GALACTOSYLGALACTOSYLXYLOSYLPROTEIN 3-BETA-GLUCURONOSYLTRANSFERASE BETA-1,3-GLUCURONYLTRANSFERASE"/>
    <property type="match status" value="1"/>
</dbReference>
<evidence type="ECO:0000256" key="15">
    <source>
        <dbReference type="PIRSR" id="PIRSR605027-4"/>
    </source>
</evidence>
<dbReference type="Gene3D" id="3.90.550.10">
    <property type="entry name" value="Spore Coat Polysaccharide Biosynthesis Protein SpsA, Chain A"/>
    <property type="match status" value="1"/>
</dbReference>
<keyword evidence="8 16" id="KW-1133">Transmembrane helix</keyword>
<dbReference type="OrthoDB" id="675023at2759"/>